<keyword evidence="1" id="KW-0732">Signal</keyword>
<comment type="caution">
    <text evidence="3">The sequence shown here is derived from an EMBL/GenBank/DDBJ whole genome shotgun (WGS) entry which is preliminary data.</text>
</comment>
<evidence type="ECO:0000256" key="1">
    <source>
        <dbReference type="SAM" id="SignalP"/>
    </source>
</evidence>
<dbReference type="EMBL" id="ABFK02000017">
    <property type="protein sequence ID" value="EDS04112.1"/>
    <property type="molecule type" value="Genomic_DNA"/>
</dbReference>
<feature type="chain" id="PRO_5002752650" description="BACON domain-containing protein" evidence="1">
    <location>
        <begin position="21"/>
        <end position="617"/>
    </location>
</feature>
<reference evidence="3" key="2">
    <citation type="submission" date="2013-09" db="EMBL/GenBank/DDBJ databases">
        <title>Draft genome sequence of Alistipes putredinis (DSM 17216).</title>
        <authorList>
            <person name="Sudarsanam P."/>
            <person name="Ley R."/>
            <person name="Guruge J."/>
            <person name="Turnbaugh P.J."/>
            <person name="Mahowald M."/>
            <person name="Liep D."/>
            <person name="Gordon J."/>
        </authorList>
    </citation>
    <scope>NUCLEOTIDE SEQUENCE</scope>
    <source>
        <strain evidence="3">DSM 17216</strain>
    </source>
</reference>
<evidence type="ECO:0000259" key="2">
    <source>
        <dbReference type="Pfam" id="PF19190"/>
    </source>
</evidence>
<dbReference type="eggNOG" id="ENOG5033ZPT">
    <property type="taxonomic scope" value="Bacteria"/>
</dbReference>
<dbReference type="Proteomes" id="UP000005819">
    <property type="component" value="Unassembled WGS sequence"/>
</dbReference>
<keyword evidence="4" id="KW-1185">Reference proteome</keyword>
<feature type="domain" description="BACON" evidence="2">
    <location>
        <begin position="36"/>
        <end position="111"/>
    </location>
</feature>
<reference evidence="3" key="1">
    <citation type="submission" date="2007-10" db="EMBL/GenBank/DDBJ databases">
        <authorList>
            <person name="Fulton L."/>
            <person name="Clifton S."/>
            <person name="Fulton B."/>
            <person name="Xu J."/>
            <person name="Minx P."/>
            <person name="Pepin K.H."/>
            <person name="Johnson M."/>
            <person name="Thiruvilangam P."/>
            <person name="Bhonagiri V."/>
            <person name="Nash W.E."/>
            <person name="Mardis E.R."/>
            <person name="Wilson R.K."/>
        </authorList>
    </citation>
    <scope>NUCLEOTIDE SEQUENCE [LARGE SCALE GENOMIC DNA]</scope>
    <source>
        <strain evidence="3">DSM 17216</strain>
    </source>
</reference>
<dbReference type="Pfam" id="PF19190">
    <property type="entry name" value="BACON_2"/>
    <property type="match status" value="1"/>
</dbReference>
<dbReference type="InterPro" id="IPR013783">
    <property type="entry name" value="Ig-like_fold"/>
</dbReference>
<gene>
    <name evidence="3" type="ORF">ALIPUT_01175</name>
</gene>
<dbReference type="OrthoDB" id="1005189at2"/>
<dbReference type="HOGENOM" id="CLU_468389_0_0_10"/>
<dbReference type="AlphaFoldDB" id="B0MVM8"/>
<organism evidence="3 4">
    <name type="scientific">Alistipes putredinis DSM 17216</name>
    <dbReference type="NCBI Taxonomy" id="445970"/>
    <lineage>
        <taxon>Bacteria</taxon>
        <taxon>Pseudomonadati</taxon>
        <taxon>Bacteroidota</taxon>
        <taxon>Bacteroidia</taxon>
        <taxon>Bacteroidales</taxon>
        <taxon>Rikenellaceae</taxon>
        <taxon>Alistipes</taxon>
    </lineage>
</organism>
<dbReference type="InterPro" id="IPR024361">
    <property type="entry name" value="BACON"/>
</dbReference>
<dbReference type="GeneID" id="73804069"/>
<dbReference type="RefSeq" id="WP_004329988.1">
    <property type="nucleotide sequence ID" value="NZ_DS499580.1"/>
</dbReference>
<proteinExistence type="predicted"/>
<dbReference type="CDD" id="cd14948">
    <property type="entry name" value="BACON"/>
    <property type="match status" value="1"/>
</dbReference>
<accession>B0MVM8</accession>
<name>B0MVM8_9BACT</name>
<protein>
    <recommendedName>
        <fullName evidence="2">BACON domain-containing protein</fullName>
    </recommendedName>
</protein>
<dbReference type="PROSITE" id="PS51257">
    <property type="entry name" value="PROKAR_LIPOPROTEIN"/>
    <property type="match status" value="1"/>
</dbReference>
<evidence type="ECO:0000313" key="4">
    <source>
        <dbReference type="Proteomes" id="UP000005819"/>
    </source>
</evidence>
<evidence type="ECO:0000313" key="3">
    <source>
        <dbReference type="EMBL" id="EDS04112.1"/>
    </source>
</evidence>
<sequence>MKKIYFGILCCLLGFTTSCSDDDNATALLQIDPSTDLVFEAVGGTRTIEVKTDQATWQVESNQTWCKVEKSDGTHFTVTAEENTASEPKPQAVVTVTAGTAQVVLKVDQKGTATPPLAGTTFEITLGEPTPTGVNMKVVPSDNDAVYYYDVLSKQILDQHHSGDLAVYMKNMMAEAVKNYGSVEEALKKLGSQGESNYAFEGLDPNTDYLAFAAGLDAAGEVNTKIESKTFKTKELAAGATFEVKFTCYYNGADFTITPSDLEFPYYSAIRPAFRYQGLDDDALLQTIIAEDSFMLDFMAAPGVYEYKNEGVYLPDTEYWVLIFGWAAGAPTTSIQKFPFRTSKPNIDPAACQFTVTHSDLTSRGMNISIEPSDDTVPYMFDLISEADYERYKADMKAYVTEYVGQDIDNLDNNRVCGQSGYSYTKVLEPGTKYYVWVASIDEFGKPQADVYISDPITTLPKAVSDATVTATIDKYFNGDDLYALDNEKYADCRGQAYVMVTFAAENAKEWYGTMVAEDPNDPTSAISDDEVIETLLVGGTWCPTGKLYLCKWDTEHTILAVGVAADENPGVLLRQSHTFTKAGAAPVSEFVAPESQGVRTGTMKIAPHVASVRNYK</sequence>
<feature type="signal peptide" evidence="1">
    <location>
        <begin position="1"/>
        <end position="20"/>
    </location>
</feature>
<dbReference type="Gene3D" id="2.60.40.10">
    <property type="entry name" value="Immunoglobulins"/>
    <property type="match status" value="1"/>
</dbReference>